<feature type="non-terminal residue" evidence="1">
    <location>
        <position position="1"/>
    </location>
</feature>
<sequence length="73" mass="8151">LKRGSSTGIAVRCGAYELLGDKSLQEELDFSAYAVVVESELQDCSLKLDFYDNEKLHGEFESLRTRLIFGSCV</sequence>
<comment type="caution">
    <text evidence="1">The sequence shown here is derived from an EMBL/GenBank/DDBJ whole genome shotgun (WGS) entry which is preliminary data.</text>
</comment>
<accession>A0ABP0HTT6</accession>
<dbReference type="EMBL" id="CAXAMN010001285">
    <property type="protein sequence ID" value="CAK8993616.1"/>
    <property type="molecule type" value="Genomic_DNA"/>
</dbReference>
<dbReference type="Proteomes" id="UP001642484">
    <property type="component" value="Unassembled WGS sequence"/>
</dbReference>
<protein>
    <submittedName>
        <fullName evidence="1">Uncharacterized protein</fullName>
    </submittedName>
</protein>
<feature type="non-terminal residue" evidence="1">
    <location>
        <position position="73"/>
    </location>
</feature>
<keyword evidence="2" id="KW-1185">Reference proteome</keyword>
<name>A0ABP0HTT6_9DINO</name>
<evidence type="ECO:0000313" key="1">
    <source>
        <dbReference type="EMBL" id="CAK8993616.1"/>
    </source>
</evidence>
<organism evidence="1 2">
    <name type="scientific">Durusdinium trenchii</name>
    <dbReference type="NCBI Taxonomy" id="1381693"/>
    <lineage>
        <taxon>Eukaryota</taxon>
        <taxon>Sar</taxon>
        <taxon>Alveolata</taxon>
        <taxon>Dinophyceae</taxon>
        <taxon>Suessiales</taxon>
        <taxon>Symbiodiniaceae</taxon>
        <taxon>Durusdinium</taxon>
    </lineage>
</organism>
<evidence type="ECO:0000313" key="2">
    <source>
        <dbReference type="Proteomes" id="UP001642484"/>
    </source>
</evidence>
<gene>
    <name evidence="1" type="ORF">CCMP2556_LOCUS3317</name>
</gene>
<reference evidence="1 2" key="1">
    <citation type="submission" date="2024-02" db="EMBL/GenBank/DDBJ databases">
        <authorList>
            <person name="Chen Y."/>
            <person name="Shah S."/>
            <person name="Dougan E. K."/>
            <person name="Thang M."/>
            <person name="Chan C."/>
        </authorList>
    </citation>
    <scope>NUCLEOTIDE SEQUENCE [LARGE SCALE GENOMIC DNA]</scope>
</reference>
<proteinExistence type="predicted"/>